<dbReference type="Proteomes" id="UP001497482">
    <property type="component" value="Chromosome 15"/>
</dbReference>
<accession>A0AAV2JX24</accession>
<protein>
    <submittedName>
        <fullName evidence="1">Uncharacterized protein</fullName>
    </submittedName>
</protein>
<reference evidence="1 2" key="1">
    <citation type="submission" date="2024-04" db="EMBL/GenBank/DDBJ databases">
        <authorList>
            <person name="Waldvogel A.-M."/>
            <person name="Schoenle A."/>
        </authorList>
    </citation>
    <scope>NUCLEOTIDE SEQUENCE [LARGE SCALE GENOMIC DNA]</scope>
</reference>
<evidence type="ECO:0000313" key="1">
    <source>
        <dbReference type="EMBL" id="CAL1582181.1"/>
    </source>
</evidence>
<proteinExistence type="predicted"/>
<sequence length="70" mass="7975">MWDLLFKPGAYFVEAGRRREEERRGREEGGTLLPGFALCFLRQCALKADARCLIELPFGGNKLCLSRSVR</sequence>
<organism evidence="1 2">
    <name type="scientific">Knipowitschia caucasica</name>
    <name type="common">Caucasian dwarf goby</name>
    <name type="synonym">Pomatoschistus caucasicus</name>
    <dbReference type="NCBI Taxonomy" id="637954"/>
    <lineage>
        <taxon>Eukaryota</taxon>
        <taxon>Metazoa</taxon>
        <taxon>Chordata</taxon>
        <taxon>Craniata</taxon>
        <taxon>Vertebrata</taxon>
        <taxon>Euteleostomi</taxon>
        <taxon>Actinopterygii</taxon>
        <taxon>Neopterygii</taxon>
        <taxon>Teleostei</taxon>
        <taxon>Neoteleostei</taxon>
        <taxon>Acanthomorphata</taxon>
        <taxon>Gobiaria</taxon>
        <taxon>Gobiiformes</taxon>
        <taxon>Gobioidei</taxon>
        <taxon>Gobiidae</taxon>
        <taxon>Gobiinae</taxon>
        <taxon>Knipowitschia</taxon>
    </lineage>
</organism>
<name>A0AAV2JX24_KNICA</name>
<keyword evidence="2" id="KW-1185">Reference proteome</keyword>
<evidence type="ECO:0000313" key="2">
    <source>
        <dbReference type="Proteomes" id="UP001497482"/>
    </source>
</evidence>
<dbReference type="AlphaFoldDB" id="A0AAV2JX24"/>
<dbReference type="EMBL" id="OZ035837">
    <property type="protein sequence ID" value="CAL1582181.1"/>
    <property type="molecule type" value="Genomic_DNA"/>
</dbReference>
<gene>
    <name evidence="1" type="ORF">KC01_LOCUS12840</name>
</gene>